<dbReference type="Pfam" id="PF03184">
    <property type="entry name" value="DDE_1"/>
    <property type="match status" value="1"/>
</dbReference>
<dbReference type="InterPro" id="IPR004875">
    <property type="entry name" value="DDE_SF_endonuclease_dom"/>
</dbReference>
<evidence type="ECO:0000313" key="3">
    <source>
        <dbReference type="EMBL" id="KAF0697972.1"/>
    </source>
</evidence>
<keyword evidence="5" id="KW-1185">Reference proteome</keyword>
<accession>A0A485KTF8</accession>
<dbReference type="InterPro" id="IPR006600">
    <property type="entry name" value="HTH_CenpB_DNA-bd_dom"/>
</dbReference>
<reference evidence="4 5" key="1">
    <citation type="submission" date="2019-03" db="EMBL/GenBank/DDBJ databases">
        <authorList>
            <person name="Gaulin E."/>
            <person name="Dumas B."/>
        </authorList>
    </citation>
    <scope>NUCLEOTIDE SEQUENCE [LARGE SCALE GENOMIC DNA]</scope>
    <source>
        <strain evidence="4">CBS 568.67</strain>
    </source>
</reference>
<keyword evidence="1" id="KW-0238">DNA-binding</keyword>
<dbReference type="PANTHER" id="PTHR19303">
    <property type="entry name" value="TRANSPOSON"/>
    <property type="match status" value="1"/>
</dbReference>
<dbReference type="GO" id="GO:0003677">
    <property type="term" value="F:DNA binding"/>
    <property type="evidence" value="ECO:0007669"/>
    <property type="project" value="UniProtKB-KW"/>
</dbReference>
<reference evidence="3" key="2">
    <citation type="submission" date="2019-06" db="EMBL/GenBank/DDBJ databases">
        <title>Genomics analysis of Aphanomyces spp. identifies a new class of oomycete effector associated with host adaptation.</title>
        <authorList>
            <person name="Gaulin E."/>
        </authorList>
    </citation>
    <scope>NUCLEOTIDE SEQUENCE</scope>
    <source>
        <strain evidence="3">CBS 578.67</strain>
    </source>
</reference>
<organism evidence="4 5">
    <name type="scientific">Aphanomyces stellatus</name>
    <dbReference type="NCBI Taxonomy" id="120398"/>
    <lineage>
        <taxon>Eukaryota</taxon>
        <taxon>Sar</taxon>
        <taxon>Stramenopiles</taxon>
        <taxon>Oomycota</taxon>
        <taxon>Saprolegniomycetes</taxon>
        <taxon>Saprolegniales</taxon>
        <taxon>Verrucalvaceae</taxon>
        <taxon>Aphanomyces</taxon>
    </lineage>
</organism>
<sequence length="305" mass="33853">MTPTLDDIIAALSRIEQGETPSAVARSSPLKRTSIYKYMKMRENTGSIQIGKRGAKPCMPLNLEEDIVPWIAAIQRAEWPVEPYEVIIKASTIVVYHAGVSCTVGRGWYARFAKRHHDLAPRDGITRFFFDHVRGCLGVCCTVADVYNVDETSFKTKDKNKKVVAIRGSKRAWRTDQNEYYHLTVVAPLAADGTPVPPAFILPGASCAATFMDECPVSNAMTSASPKAFMNSDLLDSWLESFGEWKLCHRDAQPAILVLDNCSSHLSAKSLWICEAYGIYLAGLPPNATHLLQPLDVALFRTFKR</sequence>
<dbReference type="InterPro" id="IPR050863">
    <property type="entry name" value="CenT-Element_Derived"/>
</dbReference>
<feature type="domain" description="HTH CENPB-type" evidence="2">
    <location>
        <begin position="51"/>
        <end position="122"/>
    </location>
</feature>
<evidence type="ECO:0000256" key="1">
    <source>
        <dbReference type="ARBA" id="ARBA00023125"/>
    </source>
</evidence>
<dbReference type="Proteomes" id="UP000332933">
    <property type="component" value="Unassembled WGS sequence"/>
</dbReference>
<dbReference type="PROSITE" id="PS51253">
    <property type="entry name" value="HTH_CENPB"/>
    <property type="match status" value="1"/>
</dbReference>
<dbReference type="GO" id="GO:0005634">
    <property type="term" value="C:nucleus"/>
    <property type="evidence" value="ECO:0007669"/>
    <property type="project" value="TreeGrafter"/>
</dbReference>
<dbReference type="OrthoDB" id="122614at2759"/>
<dbReference type="EMBL" id="CAADRA010005297">
    <property type="protein sequence ID" value="VFT88240.1"/>
    <property type="molecule type" value="Genomic_DNA"/>
</dbReference>
<evidence type="ECO:0000313" key="5">
    <source>
        <dbReference type="Proteomes" id="UP000332933"/>
    </source>
</evidence>
<name>A0A485KTF8_9STRA</name>
<evidence type="ECO:0000313" key="4">
    <source>
        <dbReference type="EMBL" id="VFT88240.1"/>
    </source>
</evidence>
<dbReference type="EMBL" id="VJMH01005276">
    <property type="protein sequence ID" value="KAF0697972.1"/>
    <property type="molecule type" value="Genomic_DNA"/>
</dbReference>
<dbReference type="PANTHER" id="PTHR19303:SF57">
    <property type="entry name" value="HTH CENPB-TYPE DOMAIN-CONTAINING PROTEIN"/>
    <property type="match status" value="1"/>
</dbReference>
<gene>
    <name evidence="4" type="primary">Aste57867_11379</name>
    <name evidence="3" type="ORF">As57867_011337</name>
    <name evidence="4" type="ORF">ASTE57867_11379</name>
</gene>
<proteinExistence type="predicted"/>
<evidence type="ECO:0000259" key="2">
    <source>
        <dbReference type="PROSITE" id="PS51253"/>
    </source>
</evidence>
<protein>
    <submittedName>
        <fullName evidence="4">Aste57867_11379 protein</fullName>
    </submittedName>
</protein>
<dbReference type="AlphaFoldDB" id="A0A485KTF8"/>